<evidence type="ECO:0000313" key="2">
    <source>
        <dbReference type="Proteomes" id="UP000632322"/>
    </source>
</evidence>
<sequence length="69" mass="7471">MNQLRSQNLAAAAASLGLADSYEDLETKAKRCVAQRVTEVDSAVLKESAKENIDALRLLIWPGSKDPTV</sequence>
<proteinExistence type="predicted"/>
<evidence type="ECO:0008006" key="3">
    <source>
        <dbReference type="Google" id="ProtNLM"/>
    </source>
</evidence>
<keyword evidence="2" id="KW-1185">Reference proteome</keyword>
<accession>A0ABQ1LS65</accession>
<dbReference type="Proteomes" id="UP000632322">
    <property type="component" value="Unassembled WGS sequence"/>
</dbReference>
<protein>
    <recommendedName>
        <fullName evidence="3">DUF892 family protein</fullName>
    </recommendedName>
</protein>
<comment type="caution">
    <text evidence="1">The sequence shown here is derived from an EMBL/GenBank/DDBJ whole genome shotgun (WGS) entry which is preliminary data.</text>
</comment>
<reference evidence="2" key="1">
    <citation type="journal article" date="2019" name="Int. J. Syst. Evol. Microbiol.">
        <title>The Global Catalogue of Microorganisms (GCM) 10K type strain sequencing project: providing services to taxonomists for standard genome sequencing and annotation.</title>
        <authorList>
            <consortium name="The Broad Institute Genomics Platform"/>
            <consortium name="The Broad Institute Genome Sequencing Center for Infectious Disease"/>
            <person name="Wu L."/>
            <person name="Ma J."/>
        </authorList>
    </citation>
    <scope>NUCLEOTIDE SEQUENCE [LARGE SCALE GENOMIC DNA]</scope>
    <source>
        <strain evidence="2">CGMCC 1.15472</strain>
    </source>
</reference>
<dbReference type="EMBL" id="BMJG01000001">
    <property type="protein sequence ID" value="GGC28519.1"/>
    <property type="molecule type" value="Genomic_DNA"/>
</dbReference>
<organism evidence="1 2">
    <name type="scientific">Brevibacterium sediminis</name>
    <dbReference type="NCBI Taxonomy" id="1857024"/>
    <lineage>
        <taxon>Bacteria</taxon>
        <taxon>Bacillati</taxon>
        <taxon>Actinomycetota</taxon>
        <taxon>Actinomycetes</taxon>
        <taxon>Micrococcales</taxon>
        <taxon>Brevibacteriaceae</taxon>
        <taxon>Brevibacterium</taxon>
    </lineage>
</organism>
<gene>
    <name evidence="1" type="ORF">GCM10010974_08760</name>
</gene>
<evidence type="ECO:0000313" key="1">
    <source>
        <dbReference type="EMBL" id="GGC28519.1"/>
    </source>
</evidence>
<name>A0ABQ1LS65_9MICO</name>